<evidence type="ECO:0000256" key="2">
    <source>
        <dbReference type="ARBA" id="ARBA00007532"/>
    </source>
</evidence>
<dbReference type="Proteomes" id="UP000297890">
    <property type="component" value="Unassembled WGS sequence"/>
</dbReference>
<dbReference type="Pfam" id="PF00364">
    <property type="entry name" value="Biotin_lipoyl"/>
    <property type="match status" value="1"/>
</dbReference>
<dbReference type="InterPro" id="IPR050151">
    <property type="entry name" value="Class-I_Pyr_Nuc-Dis_Oxidored"/>
</dbReference>
<dbReference type="Gene3D" id="3.30.390.30">
    <property type="match status" value="1"/>
</dbReference>
<dbReference type="PROSITE" id="PS00076">
    <property type="entry name" value="PYRIDINE_REDOX_1"/>
    <property type="match status" value="1"/>
</dbReference>
<dbReference type="PANTHER" id="PTHR22912">
    <property type="entry name" value="DISULFIDE OXIDOREDUCTASE"/>
    <property type="match status" value="1"/>
</dbReference>
<dbReference type="PROSITE" id="PS00189">
    <property type="entry name" value="LIPOYL"/>
    <property type="match status" value="1"/>
</dbReference>
<name>A0A4Z0FCC1_9GAMM</name>
<evidence type="ECO:0000256" key="6">
    <source>
        <dbReference type="ARBA" id="ARBA00022827"/>
    </source>
</evidence>
<feature type="domain" description="Lipoyl-binding" evidence="14">
    <location>
        <begin position="4"/>
        <end position="78"/>
    </location>
</feature>
<dbReference type="InterPro" id="IPR003016">
    <property type="entry name" value="2-oxoA_DH_lipoyl-BS"/>
</dbReference>
<dbReference type="FunFam" id="3.30.390.30:FF:000001">
    <property type="entry name" value="Dihydrolipoyl dehydrogenase"/>
    <property type="match status" value="1"/>
</dbReference>
<keyword evidence="6 12" id="KW-0274">FAD</keyword>
<organism evidence="15 16">
    <name type="scientific">Candidatus Macondimonas diazotrophica</name>
    <dbReference type="NCBI Taxonomy" id="2305248"/>
    <lineage>
        <taxon>Bacteria</taxon>
        <taxon>Pseudomonadati</taxon>
        <taxon>Pseudomonadota</taxon>
        <taxon>Gammaproteobacteria</taxon>
        <taxon>Chromatiales</taxon>
        <taxon>Ectothiorhodospiraceae</taxon>
        <taxon>Candidatus Macondimonas</taxon>
    </lineage>
</organism>
<keyword evidence="16" id="KW-1185">Reference proteome</keyword>
<evidence type="ECO:0000256" key="13">
    <source>
        <dbReference type="SAM" id="MobiDB-lite"/>
    </source>
</evidence>
<keyword evidence="4 12" id="KW-0285">Flavoprotein</keyword>
<comment type="caution">
    <text evidence="15">The sequence shown here is derived from an EMBL/GenBank/DDBJ whole genome shotgun (WGS) entry which is preliminary data.</text>
</comment>
<keyword evidence="7 12" id="KW-0560">Oxidoreductase</keyword>
<dbReference type="EMBL" id="SRIO01000003">
    <property type="protein sequence ID" value="TFZ83587.1"/>
    <property type="molecule type" value="Genomic_DNA"/>
</dbReference>
<evidence type="ECO:0000256" key="1">
    <source>
        <dbReference type="ARBA" id="ARBA00001938"/>
    </source>
</evidence>
<accession>A0A4Z0FCC1</accession>
<keyword evidence="10 12" id="KW-0676">Redox-active center</keyword>
<protein>
    <recommendedName>
        <fullName evidence="3 12">Dihydrolipoyl dehydrogenase</fullName>
        <ecNumber evidence="3 12">1.8.1.4</ecNumber>
    </recommendedName>
</protein>
<feature type="region of interest" description="Disordered" evidence="13">
    <location>
        <begin position="80"/>
        <end position="122"/>
    </location>
</feature>
<keyword evidence="8 12" id="KW-0520">NAD</keyword>
<evidence type="ECO:0000256" key="10">
    <source>
        <dbReference type="ARBA" id="ARBA00023284"/>
    </source>
</evidence>
<dbReference type="InterPro" id="IPR004099">
    <property type="entry name" value="Pyr_nucl-diS_OxRdtase_dimer"/>
</dbReference>
<dbReference type="GO" id="GO:0006103">
    <property type="term" value="P:2-oxoglutarate metabolic process"/>
    <property type="evidence" value="ECO:0007669"/>
    <property type="project" value="TreeGrafter"/>
</dbReference>
<evidence type="ECO:0000259" key="14">
    <source>
        <dbReference type="PROSITE" id="PS50968"/>
    </source>
</evidence>
<dbReference type="PROSITE" id="PS50968">
    <property type="entry name" value="BIOTINYL_LIPOYL"/>
    <property type="match status" value="1"/>
</dbReference>
<reference evidence="15 16" key="1">
    <citation type="journal article" date="2019" name="ISME J.">
        <title>Candidatus Macondimonas diazotrophica, a novel gammaproteobacterial genus dominating crude-oil-contaminated coastal sediments.</title>
        <authorList>
            <person name="Karthikeyan S."/>
            <person name="Konstantinidis K."/>
        </authorList>
    </citation>
    <scope>NUCLEOTIDE SEQUENCE [LARGE SCALE GENOMIC DNA]</scope>
    <source>
        <strain evidence="15 16">KTK01</strain>
    </source>
</reference>
<proteinExistence type="inferred from homology"/>
<dbReference type="SUPFAM" id="SSF51905">
    <property type="entry name" value="FAD/NAD(P)-binding domain"/>
    <property type="match status" value="1"/>
</dbReference>
<dbReference type="InterPro" id="IPR023753">
    <property type="entry name" value="FAD/NAD-binding_dom"/>
</dbReference>
<dbReference type="SUPFAM" id="SSF55424">
    <property type="entry name" value="FAD/NAD-linked reductases, dimerisation (C-terminal) domain"/>
    <property type="match status" value="1"/>
</dbReference>
<comment type="miscellaneous">
    <text evidence="12">The active site is a redox-active disulfide bond.</text>
</comment>
<dbReference type="FunFam" id="2.40.50.100:FF:000009">
    <property type="entry name" value="Acetyltransferase component of pyruvate dehydrogenase complex"/>
    <property type="match status" value="1"/>
</dbReference>
<dbReference type="EC" id="1.8.1.4" evidence="3 12"/>
<dbReference type="Gene3D" id="3.50.50.60">
    <property type="entry name" value="FAD/NAD(P)-binding domain"/>
    <property type="match status" value="2"/>
</dbReference>
<sequence length="593" mass="62001">MAQTQEVTVPDIGDFENVDVVDVLVKPGDTVTPEQPLITLESEKAALDVPAPAAGTVQDILVKVGDKVSQGTPIVVLATDTEPAEAPKAEDSAETPPSADTPSEPASAPPEPSPAGRPNAAAVRKGAGSSVLVIGGGPGGYTAAFRAADLGMKVTLVEREPTLGGVCLNIGCIPSKALLHAAQVMTDARAMADHGIRFGEPEIDTDALRNWKDGVVGRLTGGLAQLAKQRGVEVIQAEARFAGPHSVTLRNGEREHKLDFEQAIIACGSRPVSLPFLPEDPRIMDSTGALDLPEIPPRLLIIGGGIIGLEMATFYSALGSRVTVVEMAPQLVAGADADLVRILQKSLSRRLEAIYLQTRVNAVEAEPDGLVVRFEGDQAPEEQRYDRLLVAVGRRPNGDRLNLEAAGLTLDAQGLIPVDDRMATSRGDIYAIGDCTPGPMLAHKATHQGKVAAEAAAGEKSAFLARVIPSVAYCDPELAWCGLTETEAKAAHRDIGKGVFPWAASGRALGMGRDDGLTKLIFDSRTGRVLGGGVVGPHAGDLIAELALAVEMGADAEDIALTIHAHPTLSETIAFAAESYSGTITDLMPPKKR</sequence>
<comment type="cofactor">
    <cofactor evidence="12">
        <name>FAD</name>
        <dbReference type="ChEBI" id="CHEBI:57692"/>
    </cofactor>
    <text evidence="12">Binds 1 FAD per subunit.</text>
</comment>
<feature type="compositionally biased region" description="Low complexity" evidence="13">
    <location>
        <begin position="94"/>
        <end position="106"/>
    </location>
</feature>
<comment type="catalytic activity">
    <reaction evidence="11 12">
        <text>N(6)-[(R)-dihydrolipoyl]-L-lysyl-[protein] + NAD(+) = N(6)-[(R)-lipoyl]-L-lysyl-[protein] + NADH + H(+)</text>
        <dbReference type="Rhea" id="RHEA:15045"/>
        <dbReference type="Rhea" id="RHEA-COMP:10474"/>
        <dbReference type="Rhea" id="RHEA-COMP:10475"/>
        <dbReference type="ChEBI" id="CHEBI:15378"/>
        <dbReference type="ChEBI" id="CHEBI:57540"/>
        <dbReference type="ChEBI" id="CHEBI:57945"/>
        <dbReference type="ChEBI" id="CHEBI:83099"/>
        <dbReference type="ChEBI" id="CHEBI:83100"/>
        <dbReference type="EC" id="1.8.1.4"/>
    </reaction>
</comment>
<evidence type="ECO:0000313" key="15">
    <source>
        <dbReference type="EMBL" id="TFZ83587.1"/>
    </source>
</evidence>
<evidence type="ECO:0000256" key="4">
    <source>
        <dbReference type="ARBA" id="ARBA00022630"/>
    </source>
</evidence>
<evidence type="ECO:0000256" key="12">
    <source>
        <dbReference type="RuleBase" id="RU003692"/>
    </source>
</evidence>
<dbReference type="AlphaFoldDB" id="A0A4Z0FCC1"/>
<gene>
    <name evidence="15" type="primary">lpdA</name>
    <name evidence="15" type="ORF">E4680_03570</name>
</gene>
<dbReference type="CDD" id="cd06849">
    <property type="entry name" value="lipoyl_domain"/>
    <property type="match status" value="1"/>
</dbReference>
<evidence type="ECO:0000256" key="9">
    <source>
        <dbReference type="ARBA" id="ARBA00023157"/>
    </source>
</evidence>
<dbReference type="Pfam" id="PF07992">
    <property type="entry name" value="Pyr_redox_2"/>
    <property type="match status" value="1"/>
</dbReference>
<dbReference type="OrthoDB" id="9800167at2"/>
<dbReference type="GO" id="GO:0050660">
    <property type="term" value="F:flavin adenine dinucleotide binding"/>
    <property type="evidence" value="ECO:0007669"/>
    <property type="project" value="InterPro"/>
</dbReference>
<dbReference type="Pfam" id="PF02852">
    <property type="entry name" value="Pyr_redox_dim"/>
    <property type="match status" value="1"/>
</dbReference>
<dbReference type="InterPro" id="IPR012999">
    <property type="entry name" value="Pyr_OxRdtase_I_AS"/>
</dbReference>
<dbReference type="InterPro" id="IPR011053">
    <property type="entry name" value="Single_hybrid_motif"/>
</dbReference>
<evidence type="ECO:0000256" key="8">
    <source>
        <dbReference type="ARBA" id="ARBA00023027"/>
    </source>
</evidence>
<dbReference type="PANTHER" id="PTHR22912:SF160">
    <property type="entry name" value="DIHYDROLIPOYL DEHYDROGENASE"/>
    <property type="match status" value="1"/>
</dbReference>
<dbReference type="Gene3D" id="2.40.50.100">
    <property type="match status" value="1"/>
</dbReference>
<keyword evidence="5" id="KW-0450">Lipoyl</keyword>
<comment type="similarity">
    <text evidence="2 12">Belongs to the class-I pyridine nucleotide-disulfide oxidoreductase family.</text>
</comment>
<dbReference type="InterPro" id="IPR006258">
    <property type="entry name" value="Lipoamide_DH"/>
</dbReference>
<evidence type="ECO:0000256" key="7">
    <source>
        <dbReference type="ARBA" id="ARBA00023002"/>
    </source>
</evidence>
<dbReference type="PRINTS" id="PR00368">
    <property type="entry name" value="FADPNR"/>
</dbReference>
<evidence type="ECO:0000256" key="11">
    <source>
        <dbReference type="ARBA" id="ARBA00049187"/>
    </source>
</evidence>
<dbReference type="InterPro" id="IPR016156">
    <property type="entry name" value="FAD/NAD-linked_Rdtase_dimer_sf"/>
</dbReference>
<dbReference type="PRINTS" id="PR00411">
    <property type="entry name" value="PNDRDTASEI"/>
</dbReference>
<dbReference type="GO" id="GO:0004148">
    <property type="term" value="F:dihydrolipoyl dehydrogenase (NADH) activity"/>
    <property type="evidence" value="ECO:0007669"/>
    <property type="project" value="UniProtKB-EC"/>
</dbReference>
<dbReference type="InterPro" id="IPR036188">
    <property type="entry name" value="FAD/NAD-bd_sf"/>
</dbReference>
<dbReference type="SUPFAM" id="SSF51230">
    <property type="entry name" value="Single hybrid motif"/>
    <property type="match status" value="1"/>
</dbReference>
<evidence type="ECO:0000313" key="16">
    <source>
        <dbReference type="Proteomes" id="UP000297890"/>
    </source>
</evidence>
<dbReference type="NCBIfam" id="TIGR01350">
    <property type="entry name" value="lipoamide_DH"/>
    <property type="match status" value="1"/>
</dbReference>
<dbReference type="InterPro" id="IPR000089">
    <property type="entry name" value="Biotin_lipoyl"/>
</dbReference>
<dbReference type="RefSeq" id="WP_135281004.1">
    <property type="nucleotide sequence ID" value="NZ_SRIO01000003.1"/>
</dbReference>
<evidence type="ECO:0000256" key="5">
    <source>
        <dbReference type="ARBA" id="ARBA00022823"/>
    </source>
</evidence>
<keyword evidence="9" id="KW-1015">Disulfide bond</keyword>
<evidence type="ECO:0000256" key="3">
    <source>
        <dbReference type="ARBA" id="ARBA00012608"/>
    </source>
</evidence>
<comment type="cofactor">
    <cofactor evidence="1">
        <name>(R)-lipoate</name>
        <dbReference type="ChEBI" id="CHEBI:83088"/>
    </cofactor>
</comment>